<comment type="caution">
    <text evidence="3">The sequence shown here is derived from an EMBL/GenBank/DDBJ whole genome shotgun (WGS) entry which is preliminary data.</text>
</comment>
<feature type="region of interest" description="Disordered" evidence="1">
    <location>
        <begin position="234"/>
        <end position="272"/>
    </location>
</feature>
<name>A0A2K1R2A1_9PEZI</name>
<evidence type="ECO:0000259" key="2">
    <source>
        <dbReference type="PROSITE" id="PS50097"/>
    </source>
</evidence>
<dbReference type="CDD" id="cd18186">
    <property type="entry name" value="BTB_POZ_ZBTB_KLHL-like"/>
    <property type="match status" value="1"/>
</dbReference>
<evidence type="ECO:0000256" key="1">
    <source>
        <dbReference type="SAM" id="MobiDB-lite"/>
    </source>
</evidence>
<accession>A0A2K1R2A1</accession>
<keyword evidence="4" id="KW-1185">Reference proteome</keyword>
<dbReference type="InterPro" id="IPR000210">
    <property type="entry name" value="BTB/POZ_dom"/>
</dbReference>
<reference evidence="3 4" key="1">
    <citation type="submission" date="2017-06" db="EMBL/GenBank/DDBJ databases">
        <title>Draft genome sequence of a variant of Elsinoe murrayae.</title>
        <authorList>
            <person name="Cheng Q."/>
        </authorList>
    </citation>
    <scope>NUCLEOTIDE SEQUENCE [LARGE SCALE GENOMIC DNA]</scope>
    <source>
        <strain evidence="3 4">CQ-2017a</strain>
    </source>
</reference>
<dbReference type="STRING" id="2082308.A0A2K1R2A1"/>
<gene>
    <name evidence="3" type="ORF">CAC42_1193</name>
</gene>
<feature type="region of interest" description="Disordered" evidence="1">
    <location>
        <begin position="505"/>
        <end position="529"/>
    </location>
</feature>
<dbReference type="InParanoid" id="A0A2K1R2A1"/>
<dbReference type="PANTHER" id="PTHR47843">
    <property type="entry name" value="BTB DOMAIN-CONTAINING PROTEIN-RELATED"/>
    <property type="match status" value="1"/>
</dbReference>
<dbReference type="Pfam" id="PF00651">
    <property type="entry name" value="BTB"/>
    <property type="match status" value="1"/>
</dbReference>
<dbReference type="Proteomes" id="UP000243797">
    <property type="component" value="Unassembled WGS sequence"/>
</dbReference>
<dbReference type="PANTHER" id="PTHR47843:SF2">
    <property type="entry name" value="BTB DOMAIN-CONTAINING PROTEIN"/>
    <property type="match status" value="1"/>
</dbReference>
<protein>
    <recommendedName>
        <fullName evidence="2">BTB domain-containing protein</fullName>
    </recommendedName>
</protein>
<feature type="domain" description="BTB" evidence="2">
    <location>
        <begin position="42"/>
        <end position="112"/>
    </location>
</feature>
<dbReference type="OrthoDB" id="194443at2759"/>
<dbReference type="SUPFAM" id="SSF54695">
    <property type="entry name" value="POZ domain"/>
    <property type="match status" value="1"/>
</dbReference>
<dbReference type="Gene3D" id="3.30.710.10">
    <property type="entry name" value="Potassium Channel Kv1.1, Chain A"/>
    <property type="match status" value="1"/>
</dbReference>
<dbReference type="AlphaFoldDB" id="A0A2K1R2A1"/>
<feature type="region of interest" description="Disordered" evidence="1">
    <location>
        <begin position="1"/>
        <end position="22"/>
    </location>
</feature>
<feature type="compositionally biased region" description="Low complexity" evidence="1">
    <location>
        <begin position="433"/>
        <end position="442"/>
    </location>
</feature>
<dbReference type="PROSITE" id="PS50097">
    <property type="entry name" value="BTB"/>
    <property type="match status" value="1"/>
</dbReference>
<dbReference type="InterPro" id="IPR011333">
    <property type="entry name" value="SKP1/BTB/POZ_sf"/>
</dbReference>
<dbReference type="EMBL" id="NKHZ01000011">
    <property type="protein sequence ID" value="PNS21414.1"/>
    <property type="molecule type" value="Genomic_DNA"/>
</dbReference>
<organism evidence="3 4">
    <name type="scientific">Sphaceloma murrayae</name>
    <dbReference type="NCBI Taxonomy" id="2082308"/>
    <lineage>
        <taxon>Eukaryota</taxon>
        <taxon>Fungi</taxon>
        <taxon>Dikarya</taxon>
        <taxon>Ascomycota</taxon>
        <taxon>Pezizomycotina</taxon>
        <taxon>Dothideomycetes</taxon>
        <taxon>Dothideomycetidae</taxon>
        <taxon>Myriangiales</taxon>
        <taxon>Elsinoaceae</taxon>
        <taxon>Sphaceloma</taxon>
    </lineage>
</organism>
<evidence type="ECO:0000313" key="4">
    <source>
        <dbReference type="Proteomes" id="UP000243797"/>
    </source>
</evidence>
<proteinExistence type="predicted"/>
<feature type="region of interest" description="Disordered" evidence="1">
    <location>
        <begin position="396"/>
        <end position="449"/>
    </location>
</feature>
<sequence>MEIETPNASDTETSSLEELRRTPTNQFPKTRVILRTRFRKMHDMATVLVGPNQVRFVLHTDLLVATSPFFAAALQGHFTESSSQTVTLPEEKPDIFEWFVQWLYTGSLMVAGPTNCAPPELEPSIGARRGQEPTKRFHVHESHQDGDLRNSQGSPKYFLLIDLYGLSDRILTTSLSNHIIDTIARLSETTNSVPTPSDTWLLYGDCCSFSGLHHCACSTRRISTTTVLDTPITEMSVDSTDPRPITPANRLRAPQPCPVPTSSSTPTAGIRPSSPLRDLILDLFTYKKTDRLLASHKDDWHPLFLRDLVVKLKRPGKDMMARHKLRDWRPRHFTEAKSCEGCRAVIGPHNADFASRPIATSHGQGPPGINAAGMGMGMGMGMGNGLIRLLAPQQQTIPPAPATNHPDPQPRVARRAARARRARAVDDHEDSETGAADATTTTPGPPTPRFGHAQRCAVCERAYCVECMVVAVEGRGLENGDARFALVGGDVGVCKPWLNWEDLFGGGPRGEREEGEEEGERRRRRRRERGPWEGVCGRYHEHGMMGG</sequence>
<evidence type="ECO:0000313" key="3">
    <source>
        <dbReference type="EMBL" id="PNS21414.1"/>
    </source>
</evidence>
<feature type="compositionally biased region" description="Basic residues" evidence="1">
    <location>
        <begin position="412"/>
        <end position="422"/>
    </location>
</feature>